<keyword evidence="8" id="KW-1185">Reference proteome</keyword>
<dbReference type="PANTHER" id="PTHR44307:SF2">
    <property type="entry name" value="PHOSPHOETHANOLAMINE METHYLTRANSFERASE ISOFORM X1"/>
    <property type="match status" value="1"/>
</dbReference>
<keyword evidence="3 7" id="KW-0808">Transferase</keyword>
<dbReference type="EMBL" id="FOAA01000001">
    <property type="protein sequence ID" value="SEK27949.1"/>
    <property type="molecule type" value="Genomic_DNA"/>
</dbReference>
<evidence type="ECO:0000313" key="7">
    <source>
        <dbReference type="EMBL" id="SEK27949.1"/>
    </source>
</evidence>
<dbReference type="CDD" id="cd02440">
    <property type="entry name" value="AdoMet_MTases"/>
    <property type="match status" value="1"/>
</dbReference>
<evidence type="ECO:0000259" key="6">
    <source>
        <dbReference type="Pfam" id="PF08241"/>
    </source>
</evidence>
<organism evidence="7 8">
    <name type="scientific">Ectothiorhodospira marina</name>
    <dbReference type="NCBI Taxonomy" id="1396821"/>
    <lineage>
        <taxon>Bacteria</taxon>
        <taxon>Pseudomonadati</taxon>
        <taxon>Pseudomonadota</taxon>
        <taxon>Gammaproteobacteria</taxon>
        <taxon>Chromatiales</taxon>
        <taxon>Ectothiorhodospiraceae</taxon>
        <taxon>Ectothiorhodospira</taxon>
    </lineage>
</organism>
<protein>
    <submittedName>
        <fullName evidence="7">Methyltransferase domain-containing protein</fullName>
    </submittedName>
</protein>
<dbReference type="RefSeq" id="WP_245740491.1">
    <property type="nucleotide sequence ID" value="NZ_FOAA01000001.1"/>
</dbReference>
<dbReference type="SUPFAM" id="SSF53335">
    <property type="entry name" value="S-adenosyl-L-methionine-dependent methyltransferases"/>
    <property type="match status" value="1"/>
</dbReference>
<evidence type="ECO:0000256" key="4">
    <source>
        <dbReference type="ARBA" id="ARBA00025707"/>
    </source>
</evidence>
<dbReference type="InterPro" id="IPR029063">
    <property type="entry name" value="SAM-dependent_MTases_sf"/>
</dbReference>
<feature type="region of interest" description="Disordered" evidence="5">
    <location>
        <begin position="226"/>
        <end position="248"/>
    </location>
</feature>
<dbReference type="Gene3D" id="3.40.50.150">
    <property type="entry name" value="Vaccinia Virus protein VP39"/>
    <property type="match status" value="1"/>
</dbReference>
<dbReference type="Proteomes" id="UP000199256">
    <property type="component" value="Unassembled WGS sequence"/>
</dbReference>
<dbReference type="AlphaFoldDB" id="A0A1H7FPP6"/>
<keyword evidence="2 7" id="KW-0489">Methyltransferase</keyword>
<dbReference type="InterPro" id="IPR013216">
    <property type="entry name" value="Methyltransf_11"/>
</dbReference>
<dbReference type="STRING" id="1396821.SAMN05444515_101303"/>
<evidence type="ECO:0000256" key="5">
    <source>
        <dbReference type="SAM" id="MobiDB-lite"/>
    </source>
</evidence>
<evidence type="ECO:0000256" key="3">
    <source>
        <dbReference type="ARBA" id="ARBA00022679"/>
    </source>
</evidence>
<name>A0A1H7FPP6_9GAMM</name>
<feature type="domain" description="Methyltransferase type 11" evidence="6">
    <location>
        <begin position="70"/>
        <end position="167"/>
    </location>
</feature>
<gene>
    <name evidence="7" type="ORF">SAMN05444515_101303</name>
</gene>
<dbReference type="Pfam" id="PF08241">
    <property type="entry name" value="Methyltransf_11"/>
    <property type="match status" value="1"/>
</dbReference>
<evidence type="ECO:0000256" key="2">
    <source>
        <dbReference type="ARBA" id="ARBA00022603"/>
    </source>
</evidence>
<accession>A0A1H7FPP6</accession>
<comment type="pathway">
    <text evidence="1">Lipid metabolism.</text>
</comment>
<comment type="pathway">
    <text evidence="4">Phospholipid metabolism.</text>
</comment>
<evidence type="ECO:0000313" key="8">
    <source>
        <dbReference type="Proteomes" id="UP000199256"/>
    </source>
</evidence>
<sequence>MSSHMQTLARRYAEAGLLDHLRRALITRGLDPDRLSCDDIAAIDQLHVGGRAASRALAARVGLEAGMRVLDLGCGTGGTSRLLAAEYGVKVVGVDVTGPYLEVAYWLSEATGLKDCTGFVHADAQHLPFPPATFDGVWSQHTLLNVPDTAAALSEVRRALVPGGQLWLHEVVQGPSTTSPVFPVPWADDPAHSHLLSLDALQSLLSAAGLRPVHVEDVSQVALQWRRKHTRREAGREDSTPGESAPLSPELIFGQRFLEMGRNVMRNLEMERIRVVMGAWVRMD</sequence>
<proteinExistence type="predicted"/>
<reference evidence="8" key="1">
    <citation type="submission" date="2016-10" db="EMBL/GenBank/DDBJ databases">
        <authorList>
            <person name="Varghese N."/>
            <person name="Submissions S."/>
        </authorList>
    </citation>
    <scope>NUCLEOTIDE SEQUENCE [LARGE SCALE GENOMIC DNA]</scope>
    <source>
        <strain evidence="8">DSM 241</strain>
    </source>
</reference>
<dbReference type="GO" id="GO:0008757">
    <property type="term" value="F:S-adenosylmethionine-dependent methyltransferase activity"/>
    <property type="evidence" value="ECO:0007669"/>
    <property type="project" value="InterPro"/>
</dbReference>
<dbReference type="GO" id="GO:0032259">
    <property type="term" value="P:methylation"/>
    <property type="evidence" value="ECO:0007669"/>
    <property type="project" value="UniProtKB-KW"/>
</dbReference>
<dbReference type="PANTHER" id="PTHR44307">
    <property type="entry name" value="PHOSPHOETHANOLAMINE METHYLTRANSFERASE"/>
    <property type="match status" value="1"/>
</dbReference>
<evidence type="ECO:0000256" key="1">
    <source>
        <dbReference type="ARBA" id="ARBA00005189"/>
    </source>
</evidence>